<evidence type="ECO:0008006" key="3">
    <source>
        <dbReference type="Google" id="ProtNLM"/>
    </source>
</evidence>
<name>A0A6I6GEA5_9BACT</name>
<dbReference type="InterPro" id="IPR038636">
    <property type="entry name" value="Wzi_sf"/>
</dbReference>
<dbReference type="RefSeq" id="WP_157479053.1">
    <property type="nucleotide sequence ID" value="NZ_CP046566.1"/>
</dbReference>
<organism evidence="1 2">
    <name type="scientific">Phnomibacter ginsenosidimutans</name>
    <dbReference type="NCBI Taxonomy" id="2676868"/>
    <lineage>
        <taxon>Bacteria</taxon>
        <taxon>Pseudomonadati</taxon>
        <taxon>Bacteroidota</taxon>
        <taxon>Chitinophagia</taxon>
        <taxon>Chitinophagales</taxon>
        <taxon>Chitinophagaceae</taxon>
        <taxon>Phnomibacter</taxon>
    </lineage>
</organism>
<proteinExistence type="predicted"/>
<gene>
    <name evidence="1" type="ORF">GLV81_11860</name>
</gene>
<reference evidence="1 2" key="1">
    <citation type="submission" date="2019-11" db="EMBL/GenBank/DDBJ databases">
        <authorList>
            <person name="Im W.T."/>
        </authorList>
    </citation>
    <scope>NUCLEOTIDE SEQUENCE [LARGE SCALE GENOMIC DNA]</scope>
    <source>
        <strain evidence="1 2">SB-02</strain>
    </source>
</reference>
<accession>A0A6I6GEA5</accession>
<evidence type="ECO:0000313" key="1">
    <source>
        <dbReference type="EMBL" id="QGW28700.1"/>
    </source>
</evidence>
<dbReference type="EMBL" id="CP046566">
    <property type="protein sequence ID" value="QGW28700.1"/>
    <property type="molecule type" value="Genomic_DNA"/>
</dbReference>
<dbReference type="Gene3D" id="2.40.160.130">
    <property type="entry name" value="Capsule assembly protein Wzi"/>
    <property type="match status" value="1"/>
</dbReference>
<dbReference type="KEGG" id="fls:GLV81_11860"/>
<protein>
    <recommendedName>
        <fullName evidence="3">Capsule assembly Wzi family protein</fullName>
    </recommendedName>
</protein>
<keyword evidence="2" id="KW-1185">Reference proteome</keyword>
<dbReference type="Proteomes" id="UP000426027">
    <property type="component" value="Chromosome"/>
</dbReference>
<sequence length="556" mass="63547">MLLFATLYASAQTTYFPLWSKENWTLERLEIKLQRNNDLNLGTVKPLMRGTYVRVADSIRLQLDAQAAGFSAVDLYNLNRLQANSSEYSSYPATAWKSKKPLGKGFFETPGNMLEVNQKGFYMSINPAISVQQSMEKDYDESIHFRAFGASGRGLIGNKVAFHFQATANNENGPIQFRRFVATNNAVPGAGRYNVASGNNAYSYFDFRGSLATNVTKYINVQLGYDRNFIGNGYRSLMLSDFSGQSLFVKLNTRIWKLNYTNLFMQLSPTPFEASNDRMNKKYAAMHHLSLNATKWLNIGFFESIIFGRPNRYDFAYMLPVIFYRSIEQQNGSPDNANIGFDFKANVAKKAQLYGQLMLDEFVKDEVIGNKRNWWGNKQGFQLGAKYVDAFGINNLDVQAEMNQIRPFMYQFRDTTGSYAHYNQPLAHPMGANLREFIGIVRYQPTNKLYFFARVNYWKQGLDSAGYNFGYNPNTLYSSTGQGGLRLRSDNYPLFTGMPATGLNAAITASYELKENLFVEAQAQYRSYKETNKDKLNTTLLTIGLRWNMFRKDYDY</sequence>
<evidence type="ECO:0000313" key="2">
    <source>
        <dbReference type="Proteomes" id="UP000426027"/>
    </source>
</evidence>
<dbReference type="AlphaFoldDB" id="A0A6I6GEA5"/>